<feature type="non-terminal residue" evidence="1">
    <location>
        <position position="1"/>
    </location>
</feature>
<keyword evidence="2" id="KW-1185">Reference proteome</keyword>
<dbReference type="AlphaFoldDB" id="A0AAD7HK84"/>
<organism evidence="1 2">
    <name type="scientific">Mycena maculata</name>
    <dbReference type="NCBI Taxonomy" id="230809"/>
    <lineage>
        <taxon>Eukaryota</taxon>
        <taxon>Fungi</taxon>
        <taxon>Dikarya</taxon>
        <taxon>Basidiomycota</taxon>
        <taxon>Agaricomycotina</taxon>
        <taxon>Agaricomycetes</taxon>
        <taxon>Agaricomycetidae</taxon>
        <taxon>Agaricales</taxon>
        <taxon>Marasmiineae</taxon>
        <taxon>Mycenaceae</taxon>
        <taxon>Mycena</taxon>
    </lineage>
</organism>
<name>A0AAD7HK84_9AGAR</name>
<reference evidence="1" key="1">
    <citation type="submission" date="2023-03" db="EMBL/GenBank/DDBJ databases">
        <title>Massive genome expansion in bonnet fungi (Mycena s.s.) driven by repeated elements and novel gene families across ecological guilds.</title>
        <authorList>
            <consortium name="Lawrence Berkeley National Laboratory"/>
            <person name="Harder C.B."/>
            <person name="Miyauchi S."/>
            <person name="Viragh M."/>
            <person name="Kuo A."/>
            <person name="Thoen E."/>
            <person name="Andreopoulos B."/>
            <person name="Lu D."/>
            <person name="Skrede I."/>
            <person name="Drula E."/>
            <person name="Henrissat B."/>
            <person name="Morin E."/>
            <person name="Kohler A."/>
            <person name="Barry K."/>
            <person name="LaButti K."/>
            <person name="Morin E."/>
            <person name="Salamov A."/>
            <person name="Lipzen A."/>
            <person name="Mereny Z."/>
            <person name="Hegedus B."/>
            <person name="Baldrian P."/>
            <person name="Stursova M."/>
            <person name="Weitz H."/>
            <person name="Taylor A."/>
            <person name="Grigoriev I.V."/>
            <person name="Nagy L.G."/>
            <person name="Martin F."/>
            <person name="Kauserud H."/>
        </authorList>
    </citation>
    <scope>NUCLEOTIDE SEQUENCE</scope>
    <source>
        <strain evidence="1">CBHHK188m</strain>
    </source>
</reference>
<accession>A0AAD7HK84</accession>
<evidence type="ECO:0000313" key="1">
    <source>
        <dbReference type="EMBL" id="KAJ7722423.1"/>
    </source>
</evidence>
<dbReference type="EMBL" id="JARJLG010000258">
    <property type="protein sequence ID" value="KAJ7722423.1"/>
    <property type="molecule type" value="Genomic_DNA"/>
</dbReference>
<dbReference type="Proteomes" id="UP001215280">
    <property type="component" value="Unassembled WGS sequence"/>
</dbReference>
<proteinExistence type="predicted"/>
<protein>
    <submittedName>
        <fullName evidence="1">Uncharacterized protein</fullName>
    </submittedName>
</protein>
<comment type="caution">
    <text evidence="1">The sequence shown here is derived from an EMBL/GenBank/DDBJ whole genome shotgun (WGS) entry which is preliminary data.</text>
</comment>
<evidence type="ECO:0000313" key="2">
    <source>
        <dbReference type="Proteomes" id="UP001215280"/>
    </source>
</evidence>
<feature type="non-terminal residue" evidence="1">
    <location>
        <position position="161"/>
    </location>
</feature>
<gene>
    <name evidence="1" type="ORF">DFH07DRAFT_707921</name>
</gene>
<sequence length="161" mass="18068">RAKAAPEPELGTISWSANNGALIWSLLDQMQVKNNRLVLFGKNPGTNEGTKGDSKIIVYKRIGQKILPDLYETAPNTLAKRVKGKAEDLLKVYKKHSRKLQVTGGGLQKDVGNEDGNDDSNVHEFLECYIPAEGPDHDTTQTARNLWEEITKDFKYFPMMH</sequence>